<dbReference type="Proteomes" id="UP000887566">
    <property type="component" value="Unplaced"/>
</dbReference>
<name>A0A914XI02_9BILA</name>
<evidence type="ECO:0000313" key="2">
    <source>
        <dbReference type="WBParaSite" id="PSAMB.scaffold825size40796.g9069.t1"/>
    </source>
</evidence>
<organism evidence="1 2">
    <name type="scientific">Plectus sambesii</name>
    <dbReference type="NCBI Taxonomy" id="2011161"/>
    <lineage>
        <taxon>Eukaryota</taxon>
        <taxon>Metazoa</taxon>
        <taxon>Ecdysozoa</taxon>
        <taxon>Nematoda</taxon>
        <taxon>Chromadorea</taxon>
        <taxon>Plectida</taxon>
        <taxon>Plectina</taxon>
        <taxon>Plectoidea</taxon>
        <taxon>Plectidae</taxon>
        <taxon>Plectus</taxon>
    </lineage>
</organism>
<evidence type="ECO:0000313" key="1">
    <source>
        <dbReference type="Proteomes" id="UP000887566"/>
    </source>
</evidence>
<dbReference type="AlphaFoldDB" id="A0A914XI02"/>
<sequence length="375" mass="41598">MGASPSADIRWIVPLSIPAVSNRILSSLDWSSLANMERACSLTKMSITNYFKGVSELSIALSLADYDAVVIKLQSKTVEPESIAQLVKWLGRRASWIDSLKLFYFVDCPSWKVEWMVDEGQELLRDVLLVVKDAFRDLRTFTVDACTFAPLVGINLWMAMPNLENVELGVMPAAGAHIADQLDDGASDVAVAKLIEELVGLRHMLRSIKVFRFVSLLSTLGDALDCAAKLHSLGLCRALCPRPSIALPSFNGITHLQLYSARLAYSDDDVRLLSGLSTLFPRLVHCELIEPWMGLVPLAVRSFLLYKHAMAKRDRPADLVLALTKADLGRWNAQLMPALKVLFNRRHRSYALSQAGDYRVVAKLRNASVAVYANI</sequence>
<accession>A0A914XI02</accession>
<dbReference type="WBParaSite" id="PSAMB.scaffold825size40796.g9069.t1">
    <property type="protein sequence ID" value="PSAMB.scaffold825size40796.g9069.t1"/>
    <property type="gene ID" value="PSAMB.scaffold825size40796.g9069"/>
</dbReference>
<keyword evidence="1" id="KW-1185">Reference proteome</keyword>
<protein>
    <submittedName>
        <fullName evidence="2">F-box domain-containing protein</fullName>
    </submittedName>
</protein>
<proteinExistence type="predicted"/>
<reference evidence="2" key="1">
    <citation type="submission" date="2022-11" db="UniProtKB">
        <authorList>
            <consortium name="WormBaseParasite"/>
        </authorList>
    </citation>
    <scope>IDENTIFICATION</scope>
</reference>